<dbReference type="STRING" id="1129793.GPLA_4001"/>
<dbReference type="OrthoDB" id="6387296at2"/>
<organism evidence="2 3">
    <name type="scientific">Paraglaciecola polaris LMG 21857</name>
    <dbReference type="NCBI Taxonomy" id="1129793"/>
    <lineage>
        <taxon>Bacteria</taxon>
        <taxon>Pseudomonadati</taxon>
        <taxon>Pseudomonadota</taxon>
        <taxon>Gammaproteobacteria</taxon>
        <taxon>Alteromonadales</taxon>
        <taxon>Alteromonadaceae</taxon>
        <taxon>Paraglaciecola</taxon>
    </lineage>
</organism>
<comment type="caution">
    <text evidence="2">The sequence shown here is derived from an EMBL/GenBank/DDBJ whole genome shotgun (WGS) entry which is preliminary data.</text>
</comment>
<keyword evidence="3" id="KW-1185">Reference proteome</keyword>
<evidence type="ECO:0000313" key="3">
    <source>
        <dbReference type="Proteomes" id="UP000006322"/>
    </source>
</evidence>
<gene>
    <name evidence="2" type="ORF">GPLA_4001</name>
</gene>
<dbReference type="Proteomes" id="UP000006322">
    <property type="component" value="Unassembled WGS sequence"/>
</dbReference>
<keyword evidence="1" id="KW-0732">Signal</keyword>
<evidence type="ECO:0000256" key="1">
    <source>
        <dbReference type="SAM" id="SignalP"/>
    </source>
</evidence>
<name>K7AI07_9ALTE</name>
<proteinExistence type="predicted"/>
<feature type="chain" id="PRO_5003898988" evidence="1">
    <location>
        <begin position="25"/>
        <end position="115"/>
    </location>
</feature>
<reference evidence="3" key="1">
    <citation type="journal article" date="2014" name="Environ. Microbiol.">
        <title>Comparative genomics of the marine bacterial genus Glaciecola reveals the high degree of genomic diversity and genomic characteristic for cold adaptation.</title>
        <authorList>
            <person name="Qin Q.L."/>
            <person name="Xie B.B."/>
            <person name="Yu Y."/>
            <person name="Shu Y.L."/>
            <person name="Rong J.C."/>
            <person name="Zhang Y.J."/>
            <person name="Zhao D.L."/>
            <person name="Chen X.L."/>
            <person name="Zhang X.Y."/>
            <person name="Chen B."/>
            <person name="Zhou B.C."/>
            <person name="Zhang Y.Z."/>
        </authorList>
    </citation>
    <scope>NUCLEOTIDE SEQUENCE [LARGE SCALE GENOMIC DNA]</scope>
    <source>
        <strain evidence="3">LMG 21857</strain>
    </source>
</reference>
<feature type="signal peptide" evidence="1">
    <location>
        <begin position="1"/>
        <end position="24"/>
    </location>
</feature>
<evidence type="ECO:0000313" key="2">
    <source>
        <dbReference type="EMBL" id="GAC34880.1"/>
    </source>
</evidence>
<protein>
    <submittedName>
        <fullName evidence="2">Uncharacterized protein</fullName>
    </submittedName>
</protein>
<sequence>MKVLLSLTAIITLAAGSALLSAQADESVLSIDKKTAVLSAPVEVTRLETKLLDGQYDLRDRNTKLRVERAVHYFTIARKHADSGWYKEASEQANRGLSLLELNNMQYRQGVEVQM</sequence>
<dbReference type="AlphaFoldDB" id="K7AI07"/>
<accession>K7AI07</accession>
<dbReference type="RefSeq" id="WP_007106645.1">
    <property type="nucleotide sequence ID" value="NZ_BAER01000118.1"/>
</dbReference>
<dbReference type="EMBL" id="BAER01000118">
    <property type="protein sequence ID" value="GAC34880.1"/>
    <property type="molecule type" value="Genomic_DNA"/>
</dbReference>